<evidence type="ECO:0000256" key="4">
    <source>
        <dbReference type="ARBA" id="ARBA00022759"/>
    </source>
</evidence>
<evidence type="ECO:0000259" key="7">
    <source>
        <dbReference type="Pfam" id="PF00078"/>
    </source>
</evidence>
<dbReference type="PANTHER" id="PTHR48475:SF2">
    <property type="entry name" value="RIBONUCLEASE H"/>
    <property type="match status" value="1"/>
</dbReference>
<dbReference type="GO" id="GO:0016787">
    <property type="term" value="F:hydrolase activity"/>
    <property type="evidence" value="ECO:0007669"/>
    <property type="project" value="UniProtKB-KW"/>
</dbReference>
<evidence type="ECO:0000256" key="3">
    <source>
        <dbReference type="ARBA" id="ARBA00022722"/>
    </source>
</evidence>
<organism evidence="9 10">
    <name type="scientific">Arachis duranensis</name>
    <name type="common">Wild peanut</name>
    <dbReference type="NCBI Taxonomy" id="130453"/>
    <lineage>
        <taxon>Eukaryota</taxon>
        <taxon>Viridiplantae</taxon>
        <taxon>Streptophyta</taxon>
        <taxon>Embryophyta</taxon>
        <taxon>Tracheophyta</taxon>
        <taxon>Spermatophyta</taxon>
        <taxon>Magnoliopsida</taxon>
        <taxon>eudicotyledons</taxon>
        <taxon>Gunneridae</taxon>
        <taxon>Pentapetalae</taxon>
        <taxon>rosids</taxon>
        <taxon>fabids</taxon>
        <taxon>Fabales</taxon>
        <taxon>Fabaceae</taxon>
        <taxon>Papilionoideae</taxon>
        <taxon>50 kb inversion clade</taxon>
        <taxon>dalbergioids sensu lato</taxon>
        <taxon>Dalbergieae</taxon>
        <taxon>Pterocarpus clade</taxon>
        <taxon>Arachis</taxon>
    </lineage>
</organism>
<proteinExistence type="predicted"/>
<dbReference type="SUPFAM" id="SSF56672">
    <property type="entry name" value="DNA/RNA polymerases"/>
    <property type="match status" value="1"/>
</dbReference>
<dbReference type="Pfam" id="PF17917">
    <property type="entry name" value="RT_RNaseH"/>
    <property type="match status" value="1"/>
</dbReference>
<dbReference type="Gene3D" id="3.30.70.270">
    <property type="match status" value="1"/>
</dbReference>
<evidence type="ECO:0000313" key="9">
    <source>
        <dbReference type="Proteomes" id="UP000515211"/>
    </source>
</evidence>
<accession>A0A6P4BS94</accession>
<keyword evidence="4" id="KW-0255">Endonuclease</keyword>
<evidence type="ECO:0000256" key="1">
    <source>
        <dbReference type="ARBA" id="ARBA00022679"/>
    </source>
</evidence>
<keyword evidence="2" id="KW-0548">Nucleotidyltransferase</keyword>
<keyword evidence="6" id="KW-0695">RNA-directed DNA polymerase</keyword>
<keyword evidence="5" id="KW-0378">Hydrolase</keyword>
<evidence type="ECO:0000256" key="2">
    <source>
        <dbReference type="ARBA" id="ARBA00022695"/>
    </source>
</evidence>
<reference evidence="9" key="1">
    <citation type="journal article" date="2016" name="Nat. Genet.">
        <title>The genome sequences of Arachis duranensis and Arachis ipaensis, the diploid ancestors of cultivated peanut.</title>
        <authorList>
            <person name="Bertioli D.J."/>
            <person name="Cannon S.B."/>
            <person name="Froenicke L."/>
            <person name="Huang G."/>
            <person name="Farmer A.D."/>
            <person name="Cannon E.K."/>
            <person name="Liu X."/>
            <person name="Gao D."/>
            <person name="Clevenger J."/>
            <person name="Dash S."/>
            <person name="Ren L."/>
            <person name="Moretzsohn M.C."/>
            <person name="Shirasawa K."/>
            <person name="Huang W."/>
            <person name="Vidigal B."/>
            <person name="Abernathy B."/>
            <person name="Chu Y."/>
            <person name="Niederhuth C.E."/>
            <person name="Umale P."/>
            <person name="Araujo A.C."/>
            <person name="Kozik A."/>
            <person name="Kim K.D."/>
            <person name="Burow M.D."/>
            <person name="Varshney R.K."/>
            <person name="Wang X."/>
            <person name="Zhang X."/>
            <person name="Barkley N."/>
            <person name="Guimaraes P.M."/>
            <person name="Isobe S."/>
            <person name="Guo B."/>
            <person name="Liao B."/>
            <person name="Stalker H.T."/>
            <person name="Schmitz R.J."/>
            <person name="Scheffler B.E."/>
            <person name="Leal-Bertioli S.C."/>
            <person name="Xun X."/>
            <person name="Jackson S.A."/>
            <person name="Michelmore R."/>
            <person name="Ozias-Akins P."/>
        </authorList>
    </citation>
    <scope>NUCLEOTIDE SEQUENCE [LARGE SCALE GENOMIC DNA]</scope>
    <source>
        <strain evidence="9">cv. V14167</strain>
    </source>
</reference>
<evidence type="ECO:0000256" key="5">
    <source>
        <dbReference type="ARBA" id="ARBA00022801"/>
    </source>
</evidence>
<sequence>MPFGLKNAGATYQRLVNKVFTVHIGKLMEVYVDDMLVKTQNEESLLADLTKVFDTIRKHEMRLNPAKCTFADFKKFLGQPPILTRPQEGEERILYLAVGSQAIVSALVREDESGQQPIYFISKALQGAELNYQKIEKFAYALILTSRRLRPYFQAHTIRVRTNQPIKGILQKTDLAGRILQSAVKLSEFDLKYKARIAIKSQYLADFIAEYTDTPDTPTKWSLYVDGSLNKTGSGACIILESD</sequence>
<dbReference type="AlphaFoldDB" id="A0A6P4BS94"/>
<dbReference type="Proteomes" id="UP000515211">
    <property type="component" value="Chromosome 10"/>
</dbReference>
<keyword evidence="1" id="KW-0808">Transferase</keyword>
<dbReference type="InterPro" id="IPR043128">
    <property type="entry name" value="Rev_trsase/Diguanyl_cyclase"/>
</dbReference>
<keyword evidence="3" id="KW-0540">Nuclease</keyword>
<dbReference type="RefSeq" id="XP_015945018.1">
    <property type="nucleotide sequence ID" value="XM_016089532.1"/>
</dbReference>
<dbReference type="GO" id="GO:0003964">
    <property type="term" value="F:RNA-directed DNA polymerase activity"/>
    <property type="evidence" value="ECO:0007669"/>
    <property type="project" value="UniProtKB-KW"/>
</dbReference>
<dbReference type="GO" id="GO:0004519">
    <property type="term" value="F:endonuclease activity"/>
    <property type="evidence" value="ECO:0007669"/>
    <property type="project" value="UniProtKB-KW"/>
</dbReference>
<keyword evidence="9" id="KW-1185">Reference proteome</keyword>
<dbReference type="CDD" id="cd01647">
    <property type="entry name" value="RT_LTR"/>
    <property type="match status" value="1"/>
</dbReference>
<protein>
    <submittedName>
        <fullName evidence="10">Uncharacterized protein LOC107470143</fullName>
    </submittedName>
</protein>
<name>A0A6P4BS94_ARADU</name>
<dbReference type="PANTHER" id="PTHR48475">
    <property type="entry name" value="RIBONUCLEASE H"/>
    <property type="match status" value="1"/>
</dbReference>
<feature type="domain" description="Reverse transcriptase" evidence="7">
    <location>
        <begin position="1"/>
        <end position="79"/>
    </location>
</feature>
<dbReference type="Pfam" id="PF00078">
    <property type="entry name" value="RVT_1"/>
    <property type="match status" value="1"/>
</dbReference>
<feature type="domain" description="Reverse transcriptase RNase H-like" evidence="8">
    <location>
        <begin position="93"/>
        <end position="189"/>
    </location>
</feature>
<gene>
    <name evidence="10" type="primary">LOC107470143</name>
</gene>
<dbReference type="InterPro" id="IPR000477">
    <property type="entry name" value="RT_dom"/>
</dbReference>
<evidence type="ECO:0000313" key="10">
    <source>
        <dbReference type="RefSeq" id="XP_015945018.1"/>
    </source>
</evidence>
<dbReference type="InterPro" id="IPR043502">
    <property type="entry name" value="DNA/RNA_pol_sf"/>
</dbReference>
<dbReference type="KEGG" id="adu:107470143"/>
<reference evidence="10" key="2">
    <citation type="submission" date="2025-08" db="UniProtKB">
        <authorList>
            <consortium name="RefSeq"/>
        </authorList>
    </citation>
    <scope>IDENTIFICATION</scope>
    <source>
        <tissue evidence="10">Whole plant</tissue>
    </source>
</reference>
<dbReference type="GeneID" id="107470143"/>
<dbReference type="InterPro" id="IPR041373">
    <property type="entry name" value="RT_RNaseH"/>
</dbReference>
<evidence type="ECO:0000256" key="6">
    <source>
        <dbReference type="ARBA" id="ARBA00022918"/>
    </source>
</evidence>
<evidence type="ECO:0000259" key="8">
    <source>
        <dbReference type="Pfam" id="PF17917"/>
    </source>
</evidence>
<dbReference type="OrthoDB" id="1936626at2759"/>